<dbReference type="Proteomes" id="UP000287857">
    <property type="component" value="Unassembled WGS sequence"/>
</dbReference>
<reference evidence="1 2" key="1">
    <citation type="submission" date="2017-05" db="EMBL/GenBank/DDBJ databases">
        <title>Vagococcus spp. assemblies.</title>
        <authorList>
            <person name="Gulvik C.A."/>
        </authorList>
    </citation>
    <scope>NUCLEOTIDE SEQUENCE [LARGE SCALE GENOMIC DNA]</scope>
    <source>
        <strain evidence="1 2">SS1995</strain>
    </source>
</reference>
<gene>
    <name evidence="1" type="ORF">CBF37_07965</name>
</gene>
<evidence type="ECO:0000313" key="1">
    <source>
        <dbReference type="EMBL" id="RST98440.1"/>
    </source>
</evidence>
<protein>
    <submittedName>
        <fullName evidence="1">Uncharacterized protein</fullName>
    </submittedName>
</protein>
<keyword evidence="2" id="KW-1185">Reference proteome</keyword>
<proteinExistence type="predicted"/>
<dbReference type="AlphaFoldDB" id="A0A429ZXE3"/>
<evidence type="ECO:0000313" key="2">
    <source>
        <dbReference type="Proteomes" id="UP000287857"/>
    </source>
</evidence>
<comment type="caution">
    <text evidence="1">The sequence shown here is derived from an EMBL/GenBank/DDBJ whole genome shotgun (WGS) entry which is preliminary data.</text>
</comment>
<organism evidence="1 2">
    <name type="scientific">Vagococcus vulneris</name>
    <dbReference type="NCBI Taxonomy" id="1977869"/>
    <lineage>
        <taxon>Bacteria</taxon>
        <taxon>Bacillati</taxon>
        <taxon>Bacillota</taxon>
        <taxon>Bacilli</taxon>
        <taxon>Lactobacillales</taxon>
        <taxon>Enterococcaceae</taxon>
        <taxon>Vagococcus</taxon>
    </lineage>
</organism>
<sequence length="66" mass="7447">MLVLVELQVYTSAQITVSTANQVIIPIKLIDLDLQSTKCISRSVDTQDFLDSELDKLLMKFSDMIN</sequence>
<accession>A0A429ZXE3</accession>
<dbReference type="EMBL" id="NGJS01000010">
    <property type="protein sequence ID" value="RST98440.1"/>
    <property type="molecule type" value="Genomic_DNA"/>
</dbReference>
<name>A0A429ZXE3_9ENTE</name>